<feature type="non-terminal residue" evidence="2">
    <location>
        <position position="1"/>
    </location>
</feature>
<keyword evidence="2" id="KW-0238">DNA-binding</keyword>
<feature type="region of interest" description="Disordered" evidence="1">
    <location>
        <begin position="72"/>
        <end position="186"/>
    </location>
</feature>
<evidence type="ECO:0000256" key="1">
    <source>
        <dbReference type="SAM" id="MobiDB-lite"/>
    </source>
</evidence>
<comment type="caution">
    <text evidence="2">The sequence shown here is derived from an EMBL/GenBank/DDBJ whole genome shotgun (WGS) entry which is preliminary data.</text>
</comment>
<organism evidence="2 3">
    <name type="scientific">Daubentonia madagascariensis</name>
    <name type="common">Aye-aye</name>
    <name type="synonym">Sciurus madagascariensis</name>
    <dbReference type="NCBI Taxonomy" id="31869"/>
    <lineage>
        <taxon>Eukaryota</taxon>
        <taxon>Metazoa</taxon>
        <taxon>Chordata</taxon>
        <taxon>Craniata</taxon>
        <taxon>Vertebrata</taxon>
        <taxon>Euteleostomi</taxon>
        <taxon>Mammalia</taxon>
        <taxon>Eutheria</taxon>
        <taxon>Euarchontoglires</taxon>
        <taxon>Primates</taxon>
        <taxon>Strepsirrhini</taxon>
        <taxon>Chiromyiformes</taxon>
        <taxon>Daubentoniidae</taxon>
        <taxon>Daubentonia</taxon>
    </lineage>
</organism>
<dbReference type="EMBL" id="JBFSEQ010000008">
    <property type="protein sequence ID" value="KAL2769222.1"/>
    <property type="molecule type" value="Genomic_DNA"/>
</dbReference>
<feature type="compositionally biased region" description="Basic residues" evidence="1">
    <location>
        <begin position="45"/>
        <end position="55"/>
    </location>
</feature>
<keyword evidence="2" id="KW-0371">Homeobox</keyword>
<dbReference type="AlphaFoldDB" id="A0ABD2DRI3"/>
<name>A0ABD2DRI3_DAUMA</name>
<keyword evidence="3" id="KW-1185">Reference proteome</keyword>
<proteinExistence type="predicted"/>
<feature type="region of interest" description="Disordered" evidence="1">
    <location>
        <begin position="16"/>
        <end position="55"/>
    </location>
</feature>
<feature type="compositionally biased region" description="Low complexity" evidence="1">
    <location>
        <begin position="99"/>
        <end position="129"/>
    </location>
</feature>
<evidence type="ECO:0000313" key="2">
    <source>
        <dbReference type="EMBL" id="KAL2769222.1"/>
    </source>
</evidence>
<gene>
    <name evidence="2" type="ORF">WCI35_021963</name>
</gene>
<evidence type="ECO:0000313" key="3">
    <source>
        <dbReference type="Proteomes" id="UP001610411"/>
    </source>
</evidence>
<feature type="non-terminal residue" evidence="2">
    <location>
        <position position="186"/>
    </location>
</feature>
<reference evidence="2 3" key="1">
    <citation type="journal article" date="2024" name="G3 (Bethesda)">
        <title>A hybrid genome assembly of the endangered aye-aye (Daubentonia madagascariensis).</title>
        <authorList>
            <person name="Versoza C.J."/>
            <person name="Pfeifer S.P."/>
        </authorList>
    </citation>
    <scope>NUCLEOTIDE SEQUENCE [LARGE SCALE GENOMIC DNA]</scope>
    <source>
        <strain evidence="2">6821</strain>
    </source>
</reference>
<feature type="compositionally biased region" description="Basic residues" evidence="1">
    <location>
        <begin position="20"/>
        <end position="36"/>
    </location>
</feature>
<sequence length="186" mass="20788">CLGNQTKWTFAATRTPRLPGCRRTRTRRAGRARVRRGTSQPPSSRSHRAPSPRRALRKIVTKVNPILQPIRITAAGSSSEMPKGPSERSSCPRAWTWIGPRGRARPSPRSSSTDWRWSSSAASTWWAARGPSSPGSSTSLRPRQIVKKIMNDSNAGFKKNNKEKEEIPSKRVSRGHSWGRGWQPVQ</sequence>
<dbReference type="Proteomes" id="UP001610411">
    <property type="component" value="Unassembled WGS sequence"/>
</dbReference>
<feature type="compositionally biased region" description="Basic and acidic residues" evidence="1">
    <location>
        <begin position="160"/>
        <end position="169"/>
    </location>
</feature>
<accession>A0ABD2DRI3</accession>
<dbReference type="GO" id="GO:0003677">
    <property type="term" value="F:DNA binding"/>
    <property type="evidence" value="ECO:0007669"/>
    <property type="project" value="UniProtKB-KW"/>
</dbReference>
<protein>
    <submittedName>
        <fullName evidence="2">Ventral anterior homeobox 1 isoform b</fullName>
    </submittedName>
</protein>